<dbReference type="AlphaFoldDB" id="A0A291C250"/>
<proteinExistence type="evidence at transcript level"/>
<dbReference type="InterPro" id="IPR031565">
    <property type="entry name" value="T-conotoxin"/>
</dbReference>
<evidence type="ECO:0000256" key="3">
    <source>
        <dbReference type="ARBA" id="ARBA00022656"/>
    </source>
</evidence>
<dbReference type="GO" id="GO:0090729">
    <property type="term" value="F:toxin activity"/>
    <property type="evidence" value="ECO:0007669"/>
    <property type="project" value="UniProtKB-UniRule"/>
</dbReference>
<dbReference type="EMBL" id="MF576711">
    <property type="protein sequence ID" value="ATF27545.1"/>
    <property type="molecule type" value="mRNA"/>
</dbReference>
<reference evidence="6" key="2">
    <citation type="submission" date="2017-07" db="EMBL/GenBank/DDBJ databases">
        <authorList>
            <person name="Sun Z.S."/>
            <person name="Albrecht U."/>
            <person name="Echele G."/>
            <person name="Lee C.C."/>
        </authorList>
    </citation>
    <scope>NUCLEOTIDE SEQUENCE</scope>
    <source>
        <strain evidence="6">T_Amz5.18ii</strain>
    </source>
</reference>
<keyword evidence="2 5" id="KW-0964">Secreted</keyword>
<protein>
    <recommendedName>
        <fullName evidence="5">Conotoxin</fullName>
    </recommendedName>
</protein>
<organism evidence="6">
    <name type="scientific">Conus andremenezi</name>
    <dbReference type="NCBI Taxonomy" id="1077466"/>
    <lineage>
        <taxon>Eukaryota</taxon>
        <taxon>Metazoa</taxon>
        <taxon>Spiralia</taxon>
        <taxon>Lophotrochozoa</taxon>
        <taxon>Mollusca</taxon>
        <taxon>Gastropoda</taxon>
        <taxon>Caenogastropoda</taxon>
        <taxon>Neogastropoda</taxon>
        <taxon>Conoidea</taxon>
        <taxon>Conidae</taxon>
        <taxon>Conus</taxon>
        <taxon>Turriconus</taxon>
    </lineage>
</organism>
<feature type="signal peptide" evidence="5">
    <location>
        <begin position="1"/>
        <end position="22"/>
    </location>
</feature>
<evidence type="ECO:0000256" key="5">
    <source>
        <dbReference type="RuleBase" id="RU367125"/>
    </source>
</evidence>
<dbReference type="Pfam" id="PF16981">
    <property type="entry name" value="Chi-conotoxin"/>
    <property type="match status" value="1"/>
</dbReference>
<reference evidence="6" key="1">
    <citation type="journal article" date="2017" name="Genome Biol. Evol.">
        <title>Divergence of the Venom Exogene Repertoire in Two Sister Species of Turriconus.</title>
        <authorList>
            <person name="Li Q."/>
            <person name="Barghi N."/>
            <person name="Lu A."/>
            <person name="Fedosov A.E."/>
            <person name="Bandyopadhyay P.K."/>
            <person name="Lluisma A.O."/>
            <person name="Concepcion G.P."/>
            <person name="Yandell M."/>
            <person name="Olivera B.M."/>
            <person name="Safavi-Hemami H."/>
        </authorList>
    </citation>
    <scope>NUCLEOTIDE SEQUENCE</scope>
    <source>
        <strain evidence="6">T_Amz5.18ii</strain>
    </source>
</reference>
<feature type="chain" id="PRO_5028511715" description="Conotoxin" evidence="5">
    <location>
        <begin position="23"/>
        <end position="80"/>
    </location>
</feature>
<accession>A0A291C250</accession>
<evidence type="ECO:0000256" key="1">
    <source>
        <dbReference type="ARBA" id="ARBA00004613"/>
    </source>
</evidence>
<name>A0A291C250_9COND</name>
<keyword evidence="3 5" id="KW-0800">Toxin</keyword>
<comment type="similarity">
    <text evidence="5">Belongs to the conotoxin T superfamily.</text>
</comment>
<evidence type="ECO:0000256" key="2">
    <source>
        <dbReference type="ARBA" id="ARBA00022525"/>
    </source>
</evidence>
<comment type="subcellular location">
    <subcellularLocation>
        <location evidence="1 5">Secreted</location>
    </subcellularLocation>
</comment>
<evidence type="ECO:0000256" key="4">
    <source>
        <dbReference type="ARBA" id="ARBA00022729"/>
    </source>
</evidence>
<dbReference type="GO" id="GO:0005576">
    <property type="term" value="C:extracellular region"/>
    <property type="evidence" value="ECO:0007669"/>
    <property type="project" value="UniProtKB-SubCell"/>
</dbReference>
<keyword evidence="4 5" id="KW-0732">Signal</keyword>
<evidence type="ECO:0000313" key="6">
    <source>
        <dbReference type="EMBL" id="ATF27545.1"/>
    </source>
</evidence>
<sequence>MRSFPAFIILLLLIPSPHSILARPMTKDDVPLASFHAQPKTKDDVPLASFLDNAKRTQQRFWNYCCERNPACCRYGRKMA</sequence>